<name>A0A7Z7FEG5_9EURY</name>
<keyword evidence="1" id="KW-1133">Transmembrane helix</keyword>
<dbReference type="AlphaFoldDB" id="A0A7Z7FEG5"/>
<dbReference type="OrthoDB" id="384957at2157"/>
<evidence type="ECO:0000256" key="1">
    <source>
        <dbReference type="SAM" id="Phobius"/>
    </source>
</evidence>
<comment type="caution">
    <text evidence="2">The sequence shown here is derived from an EMBL/GenBank/DDBJ whole genome shotgun (WGS) entry which is preliminary data.</text>
</comment>
<dbReference type="RefSeq" id="WP_091709872.1">
    <property type="nucleotide sequence ID" value="NZ_FNCA01000004.1"/>
</dbReference>
<reference evidence="2 3" key="1">
    <citation type="submission" date="2016-10" db="EMBL/GenBank/DDBJ databases">
        <authorList>
            <person name="Varghese N."/>
            <person name="Submissions S."/>
        </authorList>
    </citation>
    <scope>NUCLEOTIDE SEQUENCE [LARGE SCALE GENOMIC DNA]</scope>
    <source>
        <strain evidence="2 3">PL 12/M</strain>
    </source>
</reference>
<dbReference type="EMBL" id="FNCA01000004">
    <property type="protein sequence ID" value="SDF85222.1"/>
    <property type="molecule type" value="Genomic_DNA"/>
</dbReference>
<keyword evidence="3" id="KW-1185">Reference proteome</keyword>
<protein>
    <submittedName>
        <fullName evidence="2">Uncharacterized membrane protein</fullName>
    </submittedName>
</protein>
<evidence type="ECO:0000313" key="3">
    <source>
        <dbReference type="Proteomes" id="UP000199259"/>
    </source>
</evidence>
<gene>
    <name evidence="2" type="ORF">SAMN04488589_1526</name>
</gene>
<evidence type="ECO:0000313" key="2">
    <source>
        <dbReference type="EMBL" id="SDF85222.1"/>
    </source>
</evidence>
<sequence length="82" mass="9439">MMYGGMYGGYGSYGLFGGFGMIFSILIIIAIIWAVSSGFGRNRCGSDRHENDRYDYDQRISKIERSQEENREKLDEILQKLN</sequence>
<keyword evidence="1" id="KW-0812">Transmembrane</keyword>
<accession>A0A7Z7FEG5</accession>
<dbReference type="Proteomes" id="UP000199259">
    <property type="component" value="Unassembled WGS sequence"/>
</dbReference>
<proteinExistence type="predicted"/>
<keyword evidence="1" id="KW-0472">Membrane</keyword>
<feature type="transmembrane region" description="Helical" evidence="1">
    <location>
        <begin position="12"/>
        <end position="35"/>
    </location>
</feature>
<organism evidence="2 3">
    <name type="scientific">Methanolobus vulcani</name>
    <dbReference type="NCBI Taxonomy" id="38026"/>
    <lineage>
        <taxon>Archaea</taxon>
        <taxon>Methanobacteriati</taxon>
        <taxon>Methanobacteriota</taxon>
        <taxon>Stenosarchaea group</taxon>
        <taxon>Methanomicrobia</taxon>
        <taxon>Methanosarcinales</taxon>
        <taxon>Methanosarcinaceae</taxon>
        <taxon>Methanolobus</taxon>
    </lineage>
</organism>